<accession>A0A8J2QQ62</accession>
<name>A0A8J2QQ62_9NEOP</name>
<comment type="caution">
    <text evidence="3">The sequence shown here is derived from an EMBL/GenBank/DDBJ whole genome shotgun (WGS) entry which is preliminary data.</text>
</comment>
<sequence length="812" mass="94015">MFSRGKLLCDLVYNGDQQDTTSGYGKDVVPTPTEVMHTINDVTDHDTQPSTSASLTDISNNLVPLTSFHHMKSDNGSQREEEFFSGRPEGSFSSPPPDINVIPAPTEEMHTVGDADDDLLTQMSNNLVPSNSFHGMRTEDVSSEEDFLPSDKEYIPNSDEDSIDREFEKRSQIYIPESDTSSIDELENIRHDGMTQSLNNTPSDIQPELSPQISVKKSRKRTLNKLKWKCNLRKQGAITGKSYISKKGKVVPEKKMKPACDCRLKCNELINDAIRQFIYQKYYAEEMTYDLKRQFIISRVSEVQTARSRRRDPDQPPKRVYTLNYTFLIDEKVEKVCKKFFLNTLAISETVVRNAVKKSTQGFVQADRRVRHPPPNKTADIVKETVRKHISKIPKYESHYSRNRTERHYLGSHLNIDKLYSLYLEFCTEEGIPKENMAKAWLYRHIFNTEFNLGFNPPANDTCDDCDTYVTKYKNATDETEKNNIKALHHKHLEESGLRYTLKGFDKVAAIESHGAKKMLTVDLQKCLPTPYLTNGQSFYYRKLWTFNFTIMDSVPKESWCFMWDETVAGRGGNEMASGIVKFFEQLNDSALKEVTVWSDNCAGQNKNIYLMMAYLWILSQKENIEVINHKYLLKGHTHMEVDVVHSIIEREKKKMQEFSIVTPWDWQQFIKSCSRNCKIKVVNMETMDFMDFSAFCNGSSAPFVHRKKSIAGESVPYSAIVWMQFRKNEIGSMFYKTSFDQETFEEVSFVRNKRKRFSIPTPKPIRENPRPISRLKYNDLQKSLQWIPAMFHDYYRNLPCADVPDLPEACE</sequence>
<dbReference type="PANTHER" id="PTHR10773:SF19">
    <property type="match status" value="1"/>
</dbReference>
<proteinExistence type="predicted"/>
<dbReference type="OrthoDB" id="6611988at2759"/>
<dbReference type="InterPro" id="IPR057191">
    <property type="entry name" value="DUF7869"/>
</dbReference>
<evidence type="ECO:0000259" key="2">
    <source>
        <dbReference type="Pfam" id="PF25273"/>
    </source>
</evidence>
<dbReference type="Proteomes" id="UP000789524">
    <property type="component" value="Unassembled WGS sequence"/>
</dbReference>
<dbReference type="AlphaFoldDB" id="A0A8J2QQ62"/>
<feature type="domain" description="DUF7869" evidence="2">
    <location>
        <begin position="579"/>
        <end position="687"/>
    </location>
</feature>
<dbReference type="EMBL" id="CAKASE010000059">
    <property type="protein sequence ID" value="CAG9568033.1"/>
    <property type="molecule type" value="Genomic_DNA"/>
</dbReference>
<organism evidence="3 4">
    <name type="scientific">Danaus chrysippus</name>
    <name type="common">African queen</name>
    <dbReference type="NCBI Taxonomy" id="151541"/>
    <lineage>
        <taxon>Eukaryota</taxon>
        <taxon>Metazoa</taxon>
        <taxon>Ecdysozoa</taxon>
        <taxon>Arthropoda</taxon>
        <taxon>Hexapoda</taxon>
        <taxon>Insecta</taxon>
        <taxon>Pterygota</taxon>
        <taxon>Neoptera</taxon>
        <taxon>Endopterygota</taxon>
        <taxon>Lepidoptera</taxon>
        <taxon>Glossata</taxon>
        <taxon>Ditrysia</taxon>
        <taxon>Papilionoidea</taxon>
        <taxon>Nymphalidae</taxon>
        <taxon>Danainae</taxon>
        <taxon>Danaini</taxon>
        <taxon>Danaina</taxon>
        <taxon>Danaus</taxon>
        <taxon>Anosia</taxon>
    </lineage>
</organism>
<keyword evidence="4" id="KW-1185">Reference proteome</keyword>
<feature type="region of interest" description="Disordered" evidence="1">
    <location>
        <begin position="144"/>
        <end position="163"/>
    </location>
</feature>
<evidence type="ECO:0000313" key="4">
    <source>
        <dbReference type="Proteomes" id="UP000789524"/>
    </source>
</evidence>
<protein>
    <submittedName>
        <fullName evidence="3">(African queen) hypothetical protein</fullName>
    </submittedName>
</protein>
<gene>
    <name evidence="3" type="ORF">DCHRY22_LOCUS8090</name>
</gene>
<dbReference type="Pfam" id="PF25273">
    <property type="entry name" value="DUF7869"/>
    <property type="match status" value="1"/>
</dbReference>
<dbReference type="PANTHER" id="PTHR10773">
    <property type="entry name" value="DNA-DIRECTED RNA POLYMERASES I, II, AND III SUBUNIT RPABC2"/>
    <property type="match status" value="1"/>
</dbReference>
<evidence type="ECO:0000256" key="1">
    <source>
        <dbReference type="SAM" id="MobiDB-lite"/>
    </source>
</evidence>
<reference evidence="3" key="1">
    <citation type="submission" date="2021-09" db="EMBL/GenBank/DDBJ databases">
        <authorList>
            <person name="Martin H S."/>
        </authorList>
    </citation>
    <scope>NUCLEOTIDE SEQUENCE</scope>
</reference>
<evidence type="ECO:0000313" key="3">
    <source>
        <dbReference type="EMBL" id="CAG9568033.1"/>
    </source>
</evidence>